<keyword evidence="7" id="KW-1185">Reference proteome</keyword>
<keyword evidence="1" id="KW-0805">Transcription regulation</keyword>
<dbReference type="SUPFAM" id="SSF51206">
    <property type="entry name" value="cAMP-binding domain-like"/>
    <property type="match status" value="1"/>
</dbReference>
<dbReference type="AlphaFoldDB" id="A0A7K1SVR0"/>
<dbReference type="InterPro" id="IPR050397">
    <property type="entry name" value="Env_Response_Regulators"/>
</dbReference>
<sequence>MKTISKACDLKSCFLCKLCLKDWLPAIEVHKKNFFVKKGQPVFKEGDPVKGIYFVYEGSAKVYKKWGAEKDLIIRFAKKGDILGHLGLGEQSFYPVSTTALEPSIVCYIDMGFFESTLMINTQLTYKLMRFFANELQQSEKRMRDLVHMSVKGRIAQALLALKNQFGVNENGCINIELSRQDLASYAGVVYETLFRIINEFISNGFIALKGKSIVITNEEMLLKLTSENDL</sequence>
<dbReference type="SUPFAM" id="SSF46785">
    <property type="entry name" value="Winged helix' DNA-binding domain"/>
    <property type="match status" value="1"/>
</dbReference>
<comment type="caution">
    <text evidence="6">The sequence shown here is derived from an EMBL/GenBank/DDBJ whole genome shotgun (WGS) entry which is preliminary data.</text>
</comment>
<dbReference type="PROSITE" id="PS50042">
    <property type="entry name" value="CNMP_BINDING_3"/>
    <property type="match status" value="1"/>
</dbReference>
<dbReference type="InterPro" id="IPR036388">
    <property type="entry name" value="WH-like_DNA-bd_sf"/>
</dbReference>
<evidence type="ECO:0000313" key="7">
    <source>
        <dbReference type="Proteomes" id="UP000462014"/>
    </source>
</evidence>
<evidence type="ECO:0000256" key="3">
    <source>
        <dbReference type="ARBA" id="ARBA00023163"/>
    </source>
</evidence>
<reference evidence="6 7" key="1">
    <citation type="submission" date="2019-12" db="EMBL/GenBank/DDBJ databases">
        <title>Mucilaginibacter sp. HMF7410 genome sequencing and assembly.</title>
        <authorList>
            <person name="Kang H."/>
            <person name="Cha I."/>
            <person name="Kim H."/>
            <person name="Joh K."/>
        </authorList>
    </citation>
    <scope>NUCLEOTIDE SEQUENCE [LARGE SCALE GENOMIC DNA]</scope>
    <source>
        <strain evidence="6 7">HMF7410</strain>
    </source>
</reference>
<dbReference type="CDD" id="cd00038">
    <property type="entry name" value="CAP_ED"/>
    <property type="match status" value="1"/>
</dbReference>
<dbReference type="PANTHER" id="PTHR24567:SF26">
    <property type="entry name" value="REGULATORY PROTEIN YEIL"/>
    <property type="match status" value="1"/>
</dbReference>
<evidence type="ECO:0000259" key="5">
    <source>
        <dbReference type="PROSITE" id="PS51063"/>
    </source>
</evidence>
<dbReference type="SMART" id="SM00100">
    <property type="entry name" value="cNMP"/>
    <property type="match status" value="1"/>
</dbReference>
<dbReference type="InterPro" id="IPR014710">
    <property type="entry name" value="RmlC-like_jellyroll"/>
</dbReference>
<keyword evidence="3" id="KW-0804">Transcription</keyword>
<dbReference type="Pfam" id="PF13545">
    <property type="entry name" value="HTH_Crp_2"/>
    <property type="match status" value="1"/>
</dbReference>
<evidence type="ECO:0000256" key="2">
    <source>
        <dbReference type="ARBA" id="ARBA00023125"/>
    </source>
</evidence>
<organism evidence="6 7">
    <name type="scientific">Mucilaginibacter arboris</name>
    <dbReference type="NCBI Taxonomy" id="2682090"/>
    <lineage>
        <taxon>Bacteria</taxon>
        <taxon>Pseudomonadati</taxon>
        <taxon>Bacteroidota</taxon>
        <taxon>Sphingobacteriia</taxon>
        <taxon>Sphingobacteriales</taxon>
        <taxon>Sphingobacteriaceae</taxon>
        <taxon>Mucilaginibacter</taxon>
    </lineage>
</organism>
<dbReference type="GO" id="GO:0003677">
    <property type="term" value="F:DNA binding"/>
    <property type="evidence" value="ECO:0007669"/>
    <property type="project" value="UniProtKB-KW"/>
</dbReference>
<dbReference type="Gene3D" id="2.60.120.10">
    <property type="entry name" value="Jelly Rolls"/>
    <property type="match status" value="1"/>
</dbReference>
<dbReference type="InterPro" id="IPR012318">
    <property type="entry name" value="HTH_CRP"/>
</dbReference>
<dbReference type="Pfam" id="PF00027">
    <property type="entry name" value="cNMP_binding"/>
    <property type="match status" value="1"/>
</dbReference>
<evidence type="ECO:0000259" key="4">
    <source>
        <dbReference type="PROSITE" id="PS50042"/>
    </source>
</evidence>
<feature type="domain" description="Cyclic nucleotide-binding" evidence="4">
    <location>
        <begin position="35"/>
        <end position="135"/>
    </location>
</feature>
<evidence type="ECO:0000313" key="6">
    <source>
        <dbReference type="EMBL" id="MVN21374.1"/>
    </source>
</evidence>
<dbReference type="GO" id="GO:0005829">
    <property type="term" value="C:cytosol"/>
    <property type="evidence" value="ECO:0007669"/>
    <property type="project" value="TreeGrafter"/>
</dbReference>
<feature type="domain" description="HTH crp-type" evidence="5">
    <location>
        <begin position="149"/>
        <end position="220"/>
    </location>
</feature>
<dbReference type="PANTHER" id="PTHR24567">
    <property type="entry name" value="CRP FAMILY TRANSCRIPTIONAL REGULATORY PROTEIN"/>
    <property type="match status" value="1"/>
</dbReference>
<dbReference type="GO" id="GO:0003700">
    <property type="term" value="F:DNA-binding transcription factor activity"/>
    <property type="evidence" value="ECO:0007669"/>
    <property type="project" value="TreeGrafter"/>
</dbReference>
<dbReference type="PROSITE" id="PS51063">
    <property type="entry name" value="HTH_CRP_2"/>
    <property type="match status" value="1"/>
</dbReference>
<dbReference type="Gene3D" id="1.10.10.10">
    <property type="entry name" value="Winged helix-like DNA-binding domain superfamily/Winged helix DNA-binding domain"/>
    <property type="match status" value="1"/>
</dbReference>
<accession>A0A7K1SVR0</accession>
<protein>
    <submittedName>
        <fullName evidence="6">Cyclic nucleotide-binding domain-containing protein</fullName>
    </submittedName>
</protein>
<keyword evidence="2" id="KW-0238">DNA-binding</keyword>
<dbReference type="InterPro" id="IPR036390">
    <property type="entry name" value="WH_DNA-bd_sf"/>
</dbReference>
<evidence type="ECO:0000256" key="1">
    <source>
        <dbReference type="ARBA" id="ARBA00023015"/>
    </source>
</evidence>
<dbReference type="InterPro" id="IPR000595">
    <property type="entry name" value="cNMP-bd_dom"/>
</dbReference>
<proteinExistence type="predicted"/>
<dbReference type="SMART" id="SM00419">
    <property type="entry name" value="HTH_CRP"/>
    <property type="match status" value="1"/>
</dbReference>
<gene>
    <name evidence="6" type="ORF">GO621_07470</name>
</gene>
<dbReference type="EMBL" id="WPIK01000005">
    <property type="protein sequence ID" value="MVN21374.1"/>
    <property type="molecule type" value="Genomic_DNA"/>
</dbReference>
<dbReference type="InterPro" id="IPR018490">
    <property type="entry name" value="cNMP-bd_dom_sf"/>
</dbReference>
<name>A0A7K1SVR0_9SPHI</name>
<dbReference type="Proteomes" id="UP000462014">
    <property type="component" value="Unassembled WGS sequence"/>
</dbReference>